<protein>
    <submittedName>
        <fullName evidence="1">Uncharacterized protein</fullName>
    </submittedName>
</protein>
<gene>
    <name evidence="1" type="ORF">Enr10x_52810</name>
</gene>
<accession>A0A517QE61</accession>
<keyword evidence="2" id="KW-1185">Reference proteome</keyword>
<dbReference type="AlphaFoldDB" id="A0A518AE53"/>
<dbReference type="EMBL" id="CP037421">
    <property type="protein sequence ID" value="QDT29923.1"/>
    <property type="molecule type" value="Genomic_DNA"/>
</dbReference>
<accession>A0A518AE53</accession>
<reference evidence="1 2" key="1">
    <citation type="submission" date="2019-03" db="EMBL/GenBank/DDBJ databases">
        <title>Deep-cultivation of Planctomycetes and their phenomic and genomic characterization uncovers novel biology.</title>
        <authorList>
            <person name="Wiegand S."/>
            <person name="Jogler M."/>
            <person name="Boedeker C."/>
            <person name="Pinto D."/>
            <person name="Vollmers J."/>
            <person name="Rivas-Marin E."/>
            <person name="Kohn T."/>
            <person name="Peeters S.H."/>
            <person name="Heuer A."/>
            <person name="Rast P."/>
            <person name="Oberbeckmann S."/>
            <person name="Bunk B."/>
            <person name="Jeske O."/>
            <person name="Meyerdierks A."/>
            <person name="Storesund J.E."/>
            <person name="Kallscheuer N."/>
            <person name="Luecker S."/>
            <person name="Lage O.M."/>
            <person name="Pohl T."/>
            <person name="Merkel B.J."/>
            <person name="Hornburger P."/>
            <person name="Mueller R.-W."/>
            <person name="Bruemmer F."/>
            <person name="Labrenz M."/>
            <person name="Spormann A.M."/>
            <person name="Op den Camp H."/>
            <person name="Overmann J."/>
            <person name="Amann R."/>
            <person name="Jetten M.S.M."/>
            <person name="Mascher T."/>
            <person name="Medema M.H."/>
            <person name="Devos D.P."/>
            <person name="Kaster A.-K."/>
            <person name="Ovreas L."/>
            <person name="Rohde M."/>
            <person name="Galperin M.Y."/>
            <person name="Jogler C."/>
        </authorList>
    </citation>
    <scope>NUCLEOTIDE SEQUENCE [LARGE SCALE GENOMIC DNA]</scope>
    <source>
        <strain evidence="1 2">Enr10</strain>
    </source>
</reference>
<evidence type="ECO:0000313" key="1">
    <source>
        <dbReference type="EMBL" id="QDT29923.1"/>
    </source>
</evidence>
<organism evidence="1 2">
    <name type="scientific">Gimesia panareensis</name>
    <dbReference type="NCBI Taxonomy" id="2527978"/>
    <lineage>
        <taxon>Bacteria</taxon>
        <taxon>Pseudomonadati</taxon>
        <taxon>Planctomycetota</taxon>
        <taxon>Planctomycetia</taxon>
        <taxon>Planctomycetales</taxon>
        <taxon>Planctomycetaceae</taxon>
        <taxon>Gimesia</taxon>
    </lineage>
</organism>
<name>A0A518AE53_9PLAN</name>
<sequence length="174" mass="18852">MSSCFSNRAETRGFDSVFEASVLNVPVKMLFTLARATHNKAFWSGAGASPVQFIQSSGMICEVGYVYLGCTVGQADRWHPTPQSAGVSGDFESFFCQFPARCARPEFYSGLPPIYYCGAGWCADSESEDCTKTSCCLWQSRIASGSTRPSGDFNCDGWVTRALSGEPSSGTRHN</sequence>
<dbReference type="Proteomes" id="UP000315647">
    <property type="component" value="Chromosome"/>
</dbReference>
<proteinExistence type="predicted"/>
<evidence type="ECO:0000313" key="2">
    <source>
        <dbReference type="Proteomes" id="UP000315647"/>
    </source>
</evidence>